<dbReference type="Proteomes" id="UP000095237">
    <property type="component" value="Unassembled WGS sequence"/>
</dbReference>
<accession>A0A1E5II68</accession>
<keyword evidence="2" id="KW-1185">Reference proteome</keyword>
<evidence type="ECO:0000313" key="1">
    <source>
        <dbReference type="EMBL" id="OEG70197.1"/>
    </source>
</evidence>
<dbReference type="AlphaFoldDB" id="A0A1E5II68"/>
<name>A0A1E5II68_ENDTX</name>
<sequence>MTKKIDCFRSFLRQRHTGAKLKRKYIGIKLEEMHCNTEAESAKKFKSIYFFANYPQILTDK</sequence>
<reference evidence="1 2" key="1">
    <citation type="submission" date="2015-11" db="EMBL/GenBank/DDBJ databases">
        <title>Evidence for parallel genomic evolution in an endosymbiosis of termite gut flagellates.</title>
        <authorList>
            <person name="Zheng H."/>
        </authorList>
    </citation>
    <scope>NUCLEOTIDE SEQUENCE [LARGE SCALE GENOMIC DNA]</scope>
    <source>
        <strain evidence="1 2">CET450</strain>
    </source>
</reference>
<protein>
    <submittedName>
        <fullName evidence="1">Uncharacterized protein</fullName>
    </submittedName>
</protein>
<comment type="caution">
    <text evidence="1">The sequence shown here is derived from an EMBL/GenBank/DDBJ whole genome shotgun (WGS) entry which is preliminary data.</text>
</comment>
<proteinExistence type="predicted"/>
<organism evidence="1 2">
    <name type="scientific">Endomicrobium trichonymphae</name>
    <dbReference type="NCBI Taxonomy" id="1408204"/>
    <lineage>
        <taxon>Bacteria</taxon>
        <taxon>Pseudomonadati</taxon>
        <taxon>Elusimicrobiota</taxon>
        <taxon>Endomicrobiia</taxon>
        <taxon>Endomicrobiales</taxon>
        <taxon>Endomicrobiaceae</taxon>
        <taxon>Candidatus Endomicrobiellum</taxon>
    </lineage>
</organism>
<dbReference type="EMBL" id="LNVX01000434">
    <property type="protein sequence ID" value="OEG70197.1"/>
    <property type="molecule type" value="Genomic_DNA"/>
</dbReference>
<evidence type="ECO:0000313" key="2">
    <source>
        <dbReference type="Proteomes" id="UP000095237"/>
    </source>
</evidence>
<gene>
    <name evidence="1" type="ORF">ATZ36_05715</name>
</gene>